<dbReference type="GO" id="GO:0006935">
    <property type="term" value="P:chemotaxis"/>
    <property type="evidence" value="ECO:0007669"/>
    <property type="project" value="UniProtKB-KW"/>
</dbReference>
<feature type="transmembrane region" description="Helical" evidence="13">
    <location>
        <begin position="171"/>
        <end position="192"/>
    </location>
</feature>
<dbReference type="AlphaFoldDB" id="A0A177MXC8"/>
<evidence type="ECO:0000259" key="14">
    <source>
        <dbReference type="Pfam" id="PF01618"/>
    </source>
</evidence>
<keyword evidence="5" id="KW-0145">Chemotaxis</keyword>
<comment type="similarity">
    <text evidence="2">Belongs to the MotA family.</text>
</comment>
<feature type="domain" description="Motility protein A N-terminal" evidence="15">
    <location>
        <begin position="4"/>
        <end position="93"/>
    </location>
</feature>
<dbReference type="InterPro" id="IPR046786">
    <property type="entry name" value="MotA_N"/>
</dbReference>
<dbReference type="PANTHER" id="PTHR30433:SF4">
    <property type="entry name" value="MOTILITY PROTEIN A"/>
    <property type="match status" value="1"/>
</dbReference>
<keyword evidence="4" id="KW-1003">Cell membrane</keyword>
<comment type="subcellular location">
    <subcellularLocation>
        <location evidence="1">Cell inner membrane</location>
        <topology evidence="1">Multi-pass membrane protein</topology>
    </subcellularLocation>
</comment>
<dbReference type="Pfam" id="PF01618">
    <property type="entry name" value="MotA_ExbB"/>
    <property type="match status" value="1"/>
</dbReference>
<dbReference type="InterPro" id="IPR000540">
    <property type="entry name" value="Flag_MotA_CS"/>
</dbReference>
<keyword evidence="16" id="KW-0282">Flagellum</keyword>
<evidence type="ECO:0000256" key="3">
    <source>
        <dbReference type="ARBA" id="ARBA00022448"/>
    </source>
</evidence>
<dbReference type="OrthoDB" id="9782603at2"/>
<evidence type="ECO:0000313" key="16">
    <source>
        <dbReference type="EMBL" id="OAI10368.1"/>
    </source>
</evidence>
<keyword evidence="3" id="KW-0813">Transport</keyword>
<sequence length="282" mass="29887">MFVIIGYVVILGCVFGGFLLAGGHLGVLMQPVEVLIIVGSATGAFVASNSTNTIKAAIAGGIGTLKSSRYNTAYYLDLLTSFSYLGQKARKEGLLSLEKVVDDPEGSSIFGEKVIQDHHLLEFICDKLRLILTGVDINQLEDIIDAEIEVHHETGHAPIAAVQRIGDGMPAFGIVAAVMGVVHTMESVGIPPAELGKLIAAALVGTFLGILIAYGFVSPVAAVMEDRLEEEANAYKCVKKGILNCALGTSPPITVEFMRSAIPHHVRPSFEEMEAQLKAGKG</sequence>
<dbReference type="NCBIfam" id="TIGR03818">
    <property type="entry name" value="MotA1"/>
    <property type="match status" value="1"/>
</dbReference>
<keyword evidence="17" id="KW-1185">Reference proteome</keyword>
<dbReference type="Proteomes" id="UP000078476">
    <property type="component" value="Unassembled WGS sequence"/>
</dbReference>
<reference evidence="16 17" key="1">
    <citation type="submission" date="2016-03" db="EMBL/GenBank/DDBJ databases">
        <authorList>
            <person name="Ploux O."/>
        </authorList>
    </citation>
    <scope>NUCLEOTIDE SEQUENCE [LARGE SCALE GENOMIC DNA]</scope>
    <source>
        <strain evidence="16 17">R-45370</strain>
    </source>
</reference>
<dbReference type="STRING" id="980561.A1359_16790"/>
<evidence type="ECO:0000256" key="9">
    <source>
        <dbReference type="ARBA" id="ARBA00022781"/>
    </source>
</evidence>
<dbReference type="RefSeq" id="WP_066987323.1">
    <property type="nucleotide sequence ID" value="NZ_LUUI01000154.1"/>
</dbReference>
<keyword evidence="9" id="KW-0375">Hydrogen ion transport</keyword>
<name>A0A177MXC8_9GAMM</name>
<evidence type="ECO:0000256" key="6">
    <source>
        <dbReference type="ARBA" id="ARBA00022519"/>
    </source>
</evidence>
<dbReference type="PANTHER" id="PTHR30433">
    <property type="entry name" value="CHEMOTAXIS PROTEIN MOTA"/>
    <property type="match status" value="1"/>
</dbReference>
<dbReference type="InterPro" id="IPR022522">
    <property type="entry name" value="Flagellar_motor_stator_MotA"/>
</dbReference>
<dbReference type="InterPro" id="IPR002898">
    <property type="entry name" value="MotA_ExbB_proton_chnl"/>
</dbReference>
<dbReference type="PROSITE" id="PS01307">
    <property type="entry name" value="MOTA"/>
    <property type="match status" value="1"/>
</dbReference>
<keyword evidence="16" id="KW-0966">Cell projection</keyword>
<organism evidence="16 17">
    <name type="scientific">Methylomonas lenta</name>
    <dbReference type="NCBI Taxonomy" id="980561"/>
    <lineage>
        <taxon>Bacteria</taxon>
        <taxon>Pseudomonadati</taxon>
        <taxon>Pseudomonadota</taxon>
        <taxon>Gammaproteobacteria</taxon>
        <taxon>Methylococcales</taxon>
        <taxon>Methylococcaceae</taxon>
        <taxon>Methylomonas</taxon>
    </lineage>
</organism>
<evidence type="ECO:0000256" key="12">
    <source>
        <dbReference type="ARBA" id="ARBA00023136"/>
    </source>
</evidence>
<accession>A0A177MXC8</accession>
<dbReference type="EMBL" id="LUUI01000154">
    <property type="protein sequence ID" value="OAI10368.1"/>
    <property type="molecule type" value="Genomic_DNA"/>
</dbReference>
<keyword evidence="10 13" id="KW-1133">Transmembrane helix</keyword>
<keyword evidence="16" id="KW-0969">Cilium</keyword>
<feature type="transmembrane region" description="Helical" evidence="13">
    <location>
        <begin position="6"/>
        <end position="28"/>
    </location>
</feature>
<evidence type="ECO:0000256" key="1">
    <source>
        <dbReference type="ARBA" id="ARBA00004429"/>
    </source>
</evidence>
<proteinExistence type="inferred from homology"/>
<protein>
    <submittedName>
        <fullName evidence="16">Flagellar motor stator protein MotA</fullName>
    </submittedName>
</protein>
<evidence type="ECO:0000256" key="2">
    <source>
        <dbReference type="ARBA" id="ARBA00008038"/>
    </source>
</evidence>
<evidence type="ECO:0000256" key="8">
    <source>
        <dbReference type="ARBA" id="ARBA00022779"/>
    </source>
</evidence>
<dbReference type="GO" id="GO:0005886">
    <property type="term" value="C:plasma membrane"/>
    <property type="evidence" value="ECO:0007669"/>
    <property type="project" value="UniProtKB-SubCell"/>
</dbReference>
<keyword evidence="6" id="KW-0997">Cell inner membrane</keyword>
<comment type="caution">
    <text evidence="16">The sequence shown here is derived from an EMBL/GenBank/DDBJ whole genome shotgun (WGS) entry which is preliminary data.</text>
</comment>
<keyword evidence="11" id="KW-0406">Ion transport</keyword>
<feature type="transmembrane region" description="Helical" evidence="13">
    <location>
        <begin position="198"/>
        <end position="217"/>
    </location>
</feature>
<dbReference type="GO" id="GO:0071978">
    <property type="term" value="P:bacterial-type flagellum-dependent swarming motility"/>
    <property type="evidence" value="ECO:0007669"/>
    <property type="project" value="InterPro"/>
</dbReference>
<evidence type="ECO:0000256" key="4">
    <source>
        <dbReference type="ARBA" id="ARBA00022475"/>
    </source>
</evidence>
<keyword evidence="7 13" id="KW-0812">Transmembrane</keyword>
<dbReference type="Pfam" id="PF20560">
    <property type="entry name" value="MotA_N"/>
    <property type="match status" value="1"/>
</dbReference>
<evidence type="ECO:0000256" key="11">
    <source>
        <dbReference type="ARBA" id="ARBA00023065"/>
    </source>
</evidence>
<evidence type="ECO:0000256" key="10">
    <source>
        <dbReference type="ARBA" id="ARBA00022989"/>
    </source>
</evidence>
<evidence type="ECO:0000259" key="15">
    <source>
        <dbReference type="Pfam" id="PF20560"/>
    </source>
</evidence>
<keyword evidence="8" id="KW-0283">Flagellar rotation</keyword>
<dbReference type="InterPro" id="IPR047055">
    <property type="entry name" value="MotA-like"/>
</dbReference>
<evidence type="ECO:0000256" key="7">
    <source>
        <dbReference type="ARBA" id="ARBA00022692"/>
    </source>
</evidence>
<gene>
    <name evidence="16" type="ORF">A1359_16790</name>
</gene>
<evidence type="ECO:0000256" key="5">
    <source>
        <dbReference type="ARBA" id="ARBA00022500"/>
    </source>
</evidence>
<feature type="domain" description="MotA/TolQ/ExbB proton channel" evidence="14">
    <location>
        <begin position="122"/>
        <end position="234"/>
    </location>
</feature>
<evidence type="ECO:0000256" key="13">
    <source>
        <dbReference type="SAM" id="Phobius"/>
    </source>
</evidence>
<keyword evidence="12 13" id="KW-0472">Membrane</keyword>
<evidence type="ECO:0000313" key="17">
    <source>
        <dbReference type="Proteomes" id="UP000078476"/>
    </source>
</evidence>
<dbReference type="GO" id="GO:1902600">
    <property type="term" value="P:proton transmembrane transport"/>
    <property type="evidence" value="ECO:0007669"/>
    <property type="project" value="UniProtKB-KW"/>
</dbReference>